<dbReference type="CDD" id="cd16922">
    <property type="entry name" value="HATPase_EvgS-ArcB-TorS-like"/>
    <property type="match status" value="1"/>
</dbReference>
<evidence type="ECO:0000256" key="12">
    <source>
        <dbReference type="ARBA" id="ARBA00023012"/>
    </source>
</evidence>
<dbReference type="InterPro" id="IPR001789">
    <property type="entry name" value="Sig_transdc_resp-reg_receiver"/>
</dbReference>
<evidence type="ECO:0000256" key="15">
    <source>
        <dbReference type="ARBA" id="ARBA00064003"/>
    </source>
</evidence>
<evidence type="ECO:0000259" key="21">
    <source>
        <dbReference type="PROSITE" id="PS50109"/>
    </source>
</evidence>
<keyword evidence="13 20" id="KW-0472">Membrane</keyword>
<dbReference type="Gene3D" id="3.30.565.10">
    <property type="entry name" value="Histidine kinase-like ATPase, C-terminal domain"/>
    <property type="match status" value="1"/>
</dbReference>
<evidence type="ECO:0000256" key="1">
    <source>
        <dbReference type="ARBA" id="ARBA00000085"/>
    </source>
</evidence>
<dbReference type="InterPro" id="IPR036097">
    <property type="entry name" value="HisK_dim/P_sf"/>
</dbReference>
<dbReference type="Pfam" id="PF00989">
    <property type="entry name" value="PAS"/>
    <property type="match status" value="1"/>
</dbReference>
<dbReference type="FunFam" id="3.30.565.10:FF:000010">
    <property type="entry name" value="Sensor histidine kinase RcsC"/>
    <property type="match status" value="1"/>
</dbReference>
<dbReference type="InterPro" id="IPR011006">
    <property type="entry name" value="CheY-like_superfamily"/>
</dbReference>
<dbReference type="SMART" id="SM00448">
    <property type="entry name" value="REC"/>
    <property type="match status" value="1"/>
</dbReference>
<dbReference type="SUPFAM" id="SSF158472">
    <property type="entry name" value="HAMP domain-like"/>
    <property type="match status" value="1"/>
</dbReference>
<evidence type="ECO:0000256" key="13">
    <source>
        <dbReference type="ARBA" id="ARBA00023136"/>
    </source>
</evidence>
<dbReference type="AlphaFoldDB" id="A0A2K4MP03"/>
<dbReference type="SMART" id="SM00387">
    <property type="entry name" value="HATPase_c"/>
    <property type="match status" value="1"/>
</dbReference>
<sequence length="1051" mass="115948">MSFRLKTILGIALIEMIMLGILLHFSLGLLHDTSATEMRTRAQVIAEQFAQANQNAVLSTDLATLQSAVEQMARSPGIVFARVRDGRGRILAEAGDPLALALPPLATQDIDQASPNEPLTIHRNIEVGGIHYGQVELGTSVAAHQQLMRQAREKGLFLAVLELLLSALFSLLLGLYLTRQLHALRQAAEKIANGELGHQIPVRGKDELARTIGMFNQMSRRLAEEHGRMEDALRQAARSAEHLRQKDRVLDAINYLQSLFIGKADPETMFSYARDILLLWFDAEHGFLCEVRNQTSQPQFRPLTPLLCPPQQIDAEGLLDICLYRQQEHLLNLQQSAAGPFRGDSHFLSIPITLAARVIGTFTLFLPRPVMPERGNDIPQPLMNTLGQLILASQDQQILEQTQLQLTRQQMQLSAVIETSIDGIATLDVNGVIASANQVAEKLFRLPRGSLVGTSVLELISPECLGKLQSMLHDKSSELGNLLQLTAIRSDGTPFPMEMALTNMPNAGDACFNLTMRDISARQAVEQELMRAKEQADAANQAKSAFLATISHEIRTPMNGVLGMLELLQMSELDAEQRDTLDTALDSAGTLLRLIDDILDFSKIEADQLELVKTPTAIWPLLQRVLSLYARSAEQKNLHFDLEIDPRLAPTLLLDPLRLRQILQNFLSNAVKFTATGSIKLRVAVRQDAGDRQALSFDVIDTGIGIAPDKLEKLFQPFTQGDSHTTRRYGGAGLGLAICRHLAELMGGEVLLRSQPGRGTQASLHLTADVINTLEPAAVEQEKTEYVSDPSKRILMVEDNPTNLKLAIRQLEKLGYRPDTAEDGQQAFEKWRHSEYHLVLTDCLMPNISGYELARLIRSYETEHPSRRRTIIIACTAGTTPEELQKARDSGMDDCLVKPLALDTLASMLENWLKKPPSMASDAIQQTPAKLDANAPLNLLALSKQSGGNPKMENDLLADFLRQAKRHLSRIRDAIISDNMPLIAAAARDLSAAAKQIGARDIAATAEHMEQAASALRAEAVPRLILQLEANCQEVEQWLVQRSAPNALNLG</sequence>
<dbReference type="Pfam" id="PF00072">
    <property type="entry name" value="Response_reg"/>
    <property type="match status" value="1"/>
</dbReference>
<dbReference type="SMART" id="SM00388">
    <property type="entry name" value="HisKA"/>
    <property type="match status" value="1"/>
</dbReference>
<dbReference type="InterPro" id="IPR035965">
    <property type="entry name" value="PAS-like_dom_sf"/>
</dbReference>
<evidence type="ECO:0000256" key="18">
    <source>
        <dbReference type="PROSITE-ProRule" id="PRU00110"/>
    </source>
</evidence>
<dbReference type="InterPro" id="IPR003594">
    <property type="entry name" value="HATPase_dom"/>
</dbReference>
<dbReference type="GO" id="GO:0006355">
    <property type="term" value="P:regulation of DNA-templated transcription"/>
    <property type="evidence" value="ECO:0007669"/>
    <property type="project" value="InterPro"/>
</dbReference>
<keyword evidence="7 20" id="KW-0812">Transmembrane</keyword>
<dbReference type="PROSITE" id="PS50110">
    <property type="entry name" value="RESPONSE_REGULATORY"/>
    <property type="match status" value="1"/>
</dbReference>
<dbReference type="PROSITE" id="PS50112">
    <property type="entry name" value="PAS"/>
    <property type="match status" value="1"/>
</dbReference>
<dbReference type="FunFam" id="1.10.287.130:FF:000002">
    <property type="entry name" value="Two-component osmosensing histidine kinase"/>
    <property type="match status" value="1"/>
</dbReference>
<dbReference type="InterPro" id="IPR008207">
    <property type="entry name" value="Sig_transdc_His_kin_Hpt_dom"/>
</dbReference>
<evidence type="ECO:0000256" key="9">
    <source>
        <dbReference type="ARBA" id="ARBA00022777"/>
    </source>
</evidence>
<dbReference type="CDD" id="cd17546">
    <property type="entry name" value="REC_hyHK_CKI1_RcsC-like"/>
    <property type="match status" value="1"/>
</dbReference>
<feature type="transmembrane region" description="Helical" evidence="20">
    <location>
        <begin position="6"/>
        <end position="30"/>
    </location>
</feature>
<feature type="domain" description="HPt" evidence="25">
    <location>
        <begin position="949"/>
        <end position="1043"/>
    </location>
</feature>
<evidence type="ECO:0000256" key="10">
    <source>
        <dbReference type="ARBA" id="ARBA00022840"/>
    </source>
</evidence>
<dbReference type="GO" id="GO:0005886">
    <property type="term" value="C:plasma membrane"/>
    <property type="evidence" value="ECO:0007669"/>
    <property type="project" value="UniProtKB-SubCell"/>
</dbReference>
<keyword evidence="12" id="KW-0902">Two-component regulatory system</keyword>
<evidence type="ECO:0000256" key="6">
    <source>
        <dbReference type="ARBA" id="ARBA00022679"/>
    </source>
</evidence>
<dbReference type="CDD" id="cd00082">
    <property type="entry name" value="HisKA"/>
    <property type="match status" value="1"/>
</dbReference>
<keyword evidence="6" id="KW-0808">Transferase</keyword>
<gene>
    <name evidence="26" type="ORF">C2134_09925</name>
</gene>
<dbReference type="SUPFAM" id="SSF47226">
    <property type="entry name" value="Histidine-containing phosphotransfer domain, HPT domain"/>
    <property type="match status" value="1"/>
</dbReference>
<dbReference type="InterPro" id="IPR003661">
    <property type="entry name" value="HisK_dim/P_dom"/>
</dbReference>
<keyword evidence="11 20" id="KW-1133">Transmembrane helix</keyword>
<dbReference type="Gene3D" id="3.30.450.20">
    <property type="entry name" value="PAS domain"/>
    <property type="match status" value="1"/>
</dbReference>
<evidence type="ECO:0000256" key="8">
    <source>
        <dbReference type="ARBA" id="ARBA00022741"/>
    </source>
</evidence>
<feature type="domain" description="Response regulatory" evidence="22">
    <location>
        <begin position="793"/>
        <end position="913"/>
    </location>
</feature>
<dbReference type="PANTHER" id="PTHR45339">
    <property type="entry name" value="HYBRID SIGNAL TRANSDUCTION HISTIDINE KINASE J"/>
    <property type="match status" value="1"/>
</dbReference>
<dbReference type="InterPro" id="IPR004358">
    <property type="entry name" value="Sig_transdc_His_kin-like_C"/>
</dbReference>
<accession>A0A2K4MP03</accession>
<dbReference type="PRINTS" id="PR00344">
    <property type="entry name" value="BCTRLSENSOR"/>
</dbReference>
<reference evidence="26 27" key="1">
    <citation type="submission" date="2018-01" db="EMBL/GenBank/DDBJ databases">
        <title>Genomic Sequence of Chromobacterium MWU13-2610 from wild cranberry bogs within the Cape Cod National Seashore.</title>
        <authorList>
            <person name="O'Hara-Hanley K."/>
            <person name="Soby S."/>
            <person name="Harrison A."/>
        </authorList>
    </citation>
    <scope>NUCLEOTIDE SEQUENCE [LARGE SCALE GENOMIC DNA]</scope>
    <source>
        <strain evidence="26 27">MWU13-2610</strain>
    </source>
</reference>
<dbReference type="Gene3D" id="1.20.120.160">
    <property type="entry name" value="HPT domain"/>
    <property type="match status" value="1"/>
</dbReference>
<evidence type="ECO:0000256" key="17">
    <source>
        <dbReference type="ARBA" id="ARBA00070152"/>
    </source>
</evidence>
<dbReference type="PROSITE" id="PS50109">
    <property type="entry name" value="HIS_KIN"/>
    <property type="match status" value="1"/>
</dbReference>
<organism evidence="26 27">
    <name type="scientific">Chromobacterium sinusclupearum</name>
    <dbReference type="NCBI Taxonomy" id="2077146"/>
    <lineage>
        <taxon>Bacteria</taxon>
        <taxon>Pseudomonadati</taxon>
        <taxon>Pseudomonadota</taxon>
        <taxon>Betaproteobacteria</taxon>
        <taxon>Neisseriales</taxon>
        <taxon>Chromobacteriaceae</taxon>
        <taxon>Chromobacterium</taxon>
    </lineage>
</organism>
<dbReference type="Gene3D" id="6.10.340.10">
    <property type="match status" value="1"/>
</dbReference>
<evidence type="ECO:0000259" key="23">
    <source>
        <dbReference type="PROSITE" id="PS50112"/>
    </source>
</evidence>
<evidence type="ECO:0000256" key="14">
    <source>
        <dbReference type="ARBA" id="ARBA00058004"/>
    </source>
</evidence>
<dbReference type="EMBL" id="PPTF01000035">
    <property type="protein sequence ID" value="POA98814.1"/>
    <property type="molecule type" value="Genomic_DNA"/>
</dbReference>
<dbReference type="GO" id="GO:0005524">
    <property type="term" value="F:ATP binding"/>
    <property type="evidence" value="ECO:0007669"/>
    <property type="project" value="UniProtKB-KW"/>
</dbReference>
<dbReference type="InterPro" id="IPR036890">
    <property type="entry name" value="HATPase_C_sf"/>
</dbReference>
<dbReference type="SUPFAM" id="SSF52172">
    <property type="entry name" value="CheY-like"/>
    <property type="match status" value="1"/>
</dbReference>
<evidence type="ECO:0000256" key="16">
    <source>
        <dbReference type="ARBA" id="ARBA00068150"/>
    </source>
</evidence>
<evidence type="ECO:0000256" key="11">
    <source>
        <dbReference type="ARBA" id="ARBA00022989"/>
    </source>
</evidence>
<dbReference type="SUPFAM" id="SSF55785">
    <property type="entry name" value="PYP-like sensor domain (PAS domain)"/>
    <property type="match status" value="1"/>
</dbReference>
<dbReference type="RefSeq" id="WP_103319674.1">
    <property type="nucleotide sequence ID" value="NZ_PPTF01000035.1"/>
</dbReference>
<dbReference type="Pfam" id="PF02518">
    <property type="entry name" value="HATPase_c"/>
    <property type="match status" value="1"/>
</dbReference>
<evidence type="ECO:0000256" key="4">
    <source>
        <dbReference type="ARBA" id="ARBA00022475"/>
    </source>
</evidence>
<evidence type="ECO:0000256" key="7">
    <source>
        <dbReference type="ARBA" id="ARBA00022692"/>
    </source>
</evidence>
<comment type="caution">
    <text evidence="18">Lacks conserved residue(s) required for the propagation of feature annotation.</text>
</comment>
<keyword evidence="8" id="KW-0547">Nucleotide-binding</keyword>
<dbReference type="SUPFAM" id="SSF55874">
    <property type="entry name" value="ATPase domain of HSP90 chaperone/DNA topoisomerase II/histidine kinase"/>
    <property type="match status" value="1"/>
</dbReference>
<dbReference type="NCBIfam" id="TIGR00229">
    <property type="entry name" value="sensory_box"/>
    <property type="match status" value="1"/>
</dbReference>
<comment type="caution">
    <text evidence="26">The sequence shown here is derived from an EMBL/GenBank/DDBJ whole genome shotgun (WGS) entry which is preliminary data.</text>
</comment>
<dbReference type="SUPFAM" id="SSF47384">
    <property type="entry name" value="Homodimeric domain of signal transducing histidine kinase"/>
    <property type="match status" value="1"/>
</dbReference>
<dbReference type="InterPro" id="IPR000014">
    <property type="entry name" value="PAS"/>
</dbReference>
<evidence type="ECO:0000256" key="19">
    <source>
        <dbReference type="PROSITE-ProRule" id="PRU00169"/>
    </source>
</evidence>
<evidence type="ECO:0000259" key="24">
    <source>
        <dbReference type="PROSITE" id="PS50885"/>
    </source>
</evidence>
<dbReference type="CDD" id="cd06225">
    <property type="entry name" value="HAMP"/>
    <property type="match status" value="1"/>
</dbReference>
<dbReference type="PANTHER" id="PTHR45339:SF1">
    <property type="entry name" value="HYBRID SIGNAL TRANSDUCTION HISTIDINE KINASE J"/>
    <property type="match status" value="1"/>
</dbReference>
<evidence type="ECO:0000259" key="22">
    <source>
        <dbReference type="PROSITE" id="PS50110"/>
    </source>
</evidence>
<keyword evidence="10" id="KW-0067">ATP-binding</keyword>
<feature type="transmembrane region" description="Helical" evidence="20">
    <location>
        <begin position="156"/>
        <end position="177"/>
    </location>
</feature>
<evidence type="ECO:0000313" key="27">
    <source>
        <dbReference type="Proteomes" id="UP000236416"/>
    </source>
</evidence>
<dbReference type="Gene3D" id="1.10.287.130">
    <property type="match status" value="1"/>
</dbReference>
<keyword evidence="4" id="KW-1003">Cell membrane</keyword>
<keyword evidence="9" id="KW-0418">Kinase</keyword>
<dbReference type="InterPro" id="IPR003660">
    <property type="entry name" value="HAMP_dom"/>
</dbReference>
<evidence type="ECO:0000256" key="2">
    <source>
        <dbReference type="ARBA" id="ARBA00004651"/>
    </source>
</evidence>
<feature type="domain" description="Histidine kinase" evidence="21">
    <location>
        <begin position="549"/>
        <end position="770"/>
    </location>
</feature>
<comment type="catalytic activity">
    <reaction evidence="1">
        <text>ATP + protein L-histidine = ADP + protein N-phospho-L-histidine.</text>
        <dbReference type="EC" id="2.7.13.3"/>
    </reaction>
</comment>
<name>A0A2K4MP03_9NEIS</name>
<dbReference type="Pfam" id="PF00672">
    <property type="entry name" value="HAMP"/>
    <property type="match status" value="1"/>
</dbReference>
<dbReference type="PROSITE" id="PS50885">
    <property type="entry name" value="HAMP"/>
    <property type="match status" value="1"/>
</dbReference>
<feature type="modified residue" description="4-aspartylphosphate" evidence="19">
    <location>
        <position position="842"/>
    </location>
</feature>
<dbReference type="PROSITE" id="PS50894">
    <property type="entry name" value="HPT"/>
    <property type="match status" value="1"/>
</dbReference>
<dbReference type="Pfam" id="PF00512">
    <property type="entry name" value="HisKA"/>
    <property type="match status" value="1"/>
</dbReference>
<keyword evidence="27" id="KW-1185">Reference proteome</keyword>
<evidence type="ECO:0000256" key="3">
    <source>
        <dbReference type="ARBA" id="ARBA00012438"/>
    </source>
</evidence>
<evidence type="ECO:0000256" key="5">
    <source>
        <dbReference type="ARBA" id="ARBA00022553"/>
    </source>
</evidence>
<feature type="domain" description="PAS" evidence="23">
    <location>
        <begin position="409"/>
        <end position="473"/>
    </location>
</feature>
<dbReference type="InterPro" id="IPR036641">
    <property type="entry name" value="HPT_dom_sf"/>
</dbReference>
<dbReference type="InterPro" id="IPR005467">
    <property type="entry name" value="His_kinase_dom"/>
</dbReference>
<evidence type="ECO:0000259" key="25">
    <source>
        <dbReference type="PROSITE" id="PS50894"/>
    </source>
</evidence>
<evidence type="ECO:0000313" key="26">
    <source>
        <dbReference type="EMBL" id="POA98814.1"/>
    </source>
</evidence>
<comment type="subunit">
    <text evidence="15">At low DSF concentrations, interacts with RpfF.</text>
</comment>
<dbReference type="Gene3D" id="3.40.50.2300">
    <property type="match status" value="1"/>
</dbReference>
<dbReference type="InterPro" id="IPR013767">
    <property type="entry name" value="PAS_fold"/>
</dbReference>
<evidence type="ECO:0000256" key="20">
    <source>
        <dbReference type="SAM" id="Phobius"/>
    </source>
</evidence>
<dbReference type="EC" id="2.7.13.3" evidence="3"/>
<dbReference type="SMART" id="SM00304">
    <property type="entry name" value="HAMP"/>
    <property type="match status" value="1"/>
</dbReference>
<dbReference type="GO" id="GO:0000155">
    <property type="term" value="F:phosphorelay sensor kinase activity"/>
    <property type="evidence" value="ECO:0007669"/>
    <property type="project" value="InterPro"/>
</dbReference>
<dbReference type="CDD" id="cd00130">
    <property type="entry name" value="PAS"/>
    <property type="match status" value="1"/>
</dbReference>
<keyword evidence="5 19" id="KW-0597">Phosphoprotein</keyword>
<proteinExistence type="predicted"/>
<protein>
    <recommendedName>
        <fullName evidence="16">Sensory/regulatory protein RpfC</fullName>
        <ecNumber evidence="3">2.7.13.3</ecNumber>
    </recommendedName>
    <alternativeName>
        <fullName evidence="17">Virulence sensor protein BvgS</fullName>
    </alternativeName>
</protein>
<comment type="subcellular location">
    <subcellularLocation>
        <location evidence="2">Cell membrane</location>
        <topology evidence="2">Multi-pass membrane protein</topology>
    </subcellularLocation>
</comment>
<dbReference type="SMART" id="SM00091">
    <property type="entry name" value="PAS"/>
    <property type="match status" value="1"/>
</dbReference>
<comment type="function">
    <text evidence="14">Member of the two-component regulatory system BvgS/BvgA. Phosphorylates BvgA via a four-step phosphorelay in response to environmental signals.</text>
</comment>
<dbReference type="Proteomes" id="UP000236416">
    <property type="component" value="Unassembled WGS sequence"/>
</dbReference>
<feature type="domain" description="HAMP" evidence="24">
    <location>
        <begin position="175"/>
        <end position="227"/>
    </location>
</feature>